<comment type="caution">
    <text evidence="4">The sequence shown here is derived from an EMBL/GenBank/DDBJ whole genome shotgun (WGS) entry which is preliminary data.</text>
</comment>
<evidence type="ECO:0000259" key="3">
    <source>
        <dbReference type="Pfam" id="PF02230"/>
    </source>
</evidence>
<evidence type="ECO:0000256" key="1">
    <source>
        <dbReference type="ARBA" id="ARBA00022729"/>
    </source>
</evidence>
<name>A0ABP8LW62_9BACT</name>
<dbReference type="InterPro" id="IPR003140">
    <property type="entry name" value="PLipase/COase/thioEstase"/>
</dbReference>
<dbReference type="SUPFAM" id="SSF53474">
    <property type="entry name" value="alpha/beta-Hydrolases"/>
    <property type="match status" value="1"/>
</dbReference>
<dbReference type="PANTHER" id="PTHR43037:SF1">
    <property type="entry name" value="BLL1128 PROTEIN"/>
    <property type="match status" value="1"/>
</dbReference>
<feature type="signal peptide" evidence="2">
    <location>
        <begin position="1"/>
        <end position="21"/>
    </location>
</feature>
<dbReference type="Proteomes" id="UP001500552">
    <property type="component" value="Unassembled WGS sequence"/>
</dbReference>
<dbReference type="InterPro" id="IPR050955">
    <property type="entry name" value="Plant_Biomass_Hydrol_Est"/>
</dbReference>
<feature type="domain" description="Phospholipase/carboxylesterase/thioesterase" evidence="3">
    <location>
        <begin position="55"/>
        <end position="247"/>
    </location>
</feature>
<dbReference type="InterPro" id="IPR029058">
    <property type="entry name" value="AB_hydrolase_fold"/>
</dbReference>
<keyword evidence="1 2" id="KW-0732">Signal</keyword>
<evidence type="ECO:0000313" key="4">
    <source>
        <dbReference type="EMBL" id="GAA4438536.1"/>
    </source>
</evidence>
<dbReference type="Gene3D" id="3.40.50.1820">
    <property type="entry name" value="alpha/beta hydrolase"/>
    <property type="match status" value="1"/>
</dbReference>
<organism evidence="4 5">
    <name type="scientific">Pontibacter saemangeumensis</name>
    <dbReference type="NCBI Taxonomy" id="1084525"/>
    <lineage>
        <taxon>Bacteria</taxon>
        <taxon>Pseudomonadati</taxon>
        <taxon>Bacteroidota</taxon>
        <taxon>Cytophagia</taxon>
        <taxon>Cytophagales</taxon>
        <taxon>Hymenobacteraceae</taxon>
        <taxon>Pontibacter</taxon>
    </lineage>
</organism>
<gene>
    <name evidence="4" type="ORF">GCM10023188_34080</name>
</gene>
<protein>
    <submittedName>
        <fullName evidence="4">Dienelactone hydrolase family protein</fullName>
    </submittedName>
</protein>
<accession>A0ABP8LW62</accession>
<dbReference type="EMBL" id="BAABHC010000016">
    <property type="protein sequence ID" value="GAA4438536.1"/>
    <property type="molecule type" value="Genomic_DNA"/>
</dbReference>
<dbReference type="Pfam" id="PF02230">
    <property type="entry name" value="Abhydrolase_2"/>
    <property type="match status" value="1"/>
</dbReference>
<dbReference type="RefSeq" id="WP_345160743.1">
    <property type="nucleotide sequence ID" value="NZ_BAABHC010000016.1"/>
</dbReference>
<proteinExistence type="predicted"/>
<evidence type="ECO:0000256" key="2">
    <source>
        <dbReference type="SAM" id="SignalP"/>
    </source>
</evidence>
<reference evidence="5" key="1">
    <citation type="journal article" date="2019" name="Int. J. Syst. Evol. Microbiol.">
        <title>The Global Catalogue of Microorganisms (GCM) 10K type strain sequencing project: providing services to taxonomists for standard genome sequencing and annotation.</title>
        <authorList>
            <consortium name="The Broad Institute Genomics Platform"/>
            <consortium name="The Broad Institute Genome Sequencing Center for Infectious Disease"/>
            <person name="Wu L."/>
            <person name="Ma J."/>
        </authorList>
    </citation>
    <scope>NUCLEOTIDE SEQUENCE [LARGE SCALE GENOMIC DNA]</scope>
    <source>
        <strain evidence="5">JCM 17926</strain>
    </source>
</reference>
<dbReference type="PANTHER" id="PTHR43037">
    <property type="entry name" value="UNNAMED PRODUCT-RELATED"/>
    <property type="match status" value="1"/>
</dbReference>
<keyword evidence="5" id="KW-1185">Reference proteome</keyword>
<feature type="chain" id="PRO_5047436927" evidence="2">
    <location>
        <begin position="22"/>
        <end position="261"/>
    </location>
</feature>
<keyword evidence="4" id="KW-0378">Hydrolase</keyword>
<dbReference type="GO" id="GO:0016787">
    <property type="term" value="F:hydrolase activity"/>
    <property type="evidence" value="ECO:0007669"/>
    <property type="project" value="UniProtKB-KW"/>
</dbReference>
<sequence>MKLPNIVLTFLIFVAAFSAKAQESLDAYEHKLYIQNNDTLPYRILYPENFDTAKKYPLVLVLHGAGERGHDNEAQLVYGADLFLENQQEFPAIVVFPQCPKDSYWSNVHIVPDENGRRTFNFRKGGKPTAAMENLLGLLEELKDAGQVDEDRLYLGGLSMGGMGTFELLRRKPDTFAAAFPICGGGHPATARKFARKVPLWVFHGEEDSVVPVEKSKIMAAAIAKAGGNVKLTIYPEVDHNSWVNAFDEPALLPWLFSKTR</sequence>
<evidence type="ECO:0000313" key="5">
    <source>
        <dbReference type="Proteomes" id="UP001500552"/>
    </source>
</evidence>